<dbReference type="Pfam" id="PF08281">
    <property type="entry name" value="Sigma70_r4_2"/>
    <property type="match status" value="1"/>
</dbReference>
<dbReference type="GO" id="GO:0016987">
    <property type="term" value="F:sigma factor activity"/>
    <property type="evidence" value="ECO:0007669"/>
    <property type="project" value="UniProtKB-KW"/>
</dbReference>
<keyword evidence="6" id="KW-0240">DNA-directed RNA polymerase</keyword>
<dbReference type="PANTHER" id="PTHR30173">
    <property type="entry name" value="SIGMA 19 FACTOR"/>
    <property type="match status" value="1"/>
</dbReference>
<name>A0A7X5VHF7_9ACTN</name>
<dbReference type="PANTHER" id="PTHR30173:SF36">
    <property type="entry name" value="ECF RNA POLYMERASE SIGMA FACTOR SIGJ"/>
    <property type="match status" value="1"/>
</dbReference>
<dbReference type="GO" id="GO:0006352">
    <property type="term" value="P:DNA-templated transcription initiation"/>
    <property type="evidence" value="ECO:0007669"/>
    <property type="project" value="InterPro"/>
</dbReference>
<dbReference type="InterPro" id="IPR013249">
    <property type="entry name" value="RNA_pol_sigma70_r4_t2"/>
</dbReference>
<dbReference type="Gene3D" id="1.10.10.10">
    <property type="entry name" value="Winged helix-like DNA-binding domain superfamily/Winged helix DNA-binding domain"/>
    <property type="match status" value="1"/>
</dbReference>
<evidence type="ECO:0000256" key="1">
    <source>
        <dbReference type="ARBA" id="ARBA00010641"/>
    </source>
</evidence>
<keyword evidence="2" id="KW-0805">Transcription regulation</keyword>
<proteinExistence type="inferred from homology"/>
<gene>
    <name evidence="6" type="ORF">BJY22_007048</name>
</gene>
<dbReference type="InterPro" id="IPR036388">
    <property type="entry name" value="WH-like_DNA-bd_sf"/>
</dbReference>
<evidence type="ECO:0000313" key="6">
    <source>
        <dbReference type="EMBL" id="NIK61331.1"/>
    </source>
</evidence>
<accession>A0A7X5VHF7</accession>
<comment type="caution">
    <text evidence="6">The sequence shown here is derived from an EMBL/GenBank/DDBJ whole genome shotgun (WGS) entry which is preliminary data.</text>
</comment>
<keyword evidence="7" id="KW-1185">Reference proteome</keyword>
<evidence type="ECO:0000256" key="3">
    <source>
        <dbReference type="ARBA" id="ARBA00023082"/>
    </source>
</evidence>
<keyword evidence="3" id="KW-0731">Sigma factor</keyword>
<keyword evidence="4" id="KW-0804">Transcription</keyword>
<organism evidence="6 7">
    <name type="scientific">Kribbella shirazensis</name>
    <dbReference type="NCBI Taxonomy" id="1105143"/>
    <lineage>
        <taxon>Bacteria</taxon>
        <taxon>Bacillati</taxon>
        <taxon>Actinomycetota</taxon>
        <taxon>Actinomycetes</taxon>
        <taxon>Propionibacteriales</taxon>
        <taxon>Kribbellaceae</taxon>
        <taxon>Kribbella</taxon>
    </lineage>
</organism>
<feature type="domain" description="RNA polymerase sigma factor 70 region 4 type 2" evidence="5">
    <location>
        <begin position="3"/>
        <end position="44"/>
    </location>
</feature>
<dbReference type="GO" id="GO:0003677">
    <property type="term" value="F:DNA binding"/>
    <property type="evidence" value="ECO:0007669"/>
    <property type="project" value="InterPro"/>
</dbReference>
<reference evidence="6 7" key="1">
    <citation type="submission" date="2020-03" db="EMBL/GenBank/DDBJ databases">
        <title>Sequencing the genomes of 1000 actinobacteria strains.</title>
        <authorList>
            <person name="Klenk H.-P."/>
        </authorList>
    </citation>
    <scope>NUCLEOTIDE SEQUENCE [LARGE SCALE GENOMIC DNA]</scope>
    <source>
        <strain evidence="6 7">DSM 45490</strain>
    </source>
</reference>
<sequence length="65" mass="7067">MAARLPPSERAAYVLREAFGYPHRQISEILQLSAANARQLVCRSPARLESGGRQAPNLAAHDIVA</sequence>
<protein>
    <submittedName>
        <fullName evidence="6">DNA-directed RNA polymerase specialized sigma24 family protein</fullName>
    </submittedName>
</protein>
<dbReference type="InterPro" id="IPR013324">
    <property type="entry name" value="RNA_pol_sigma_r3/r4-like"/>
</dbReference>
<dbReference type="AlphaFoldDB" id="A0A7X5VHF7"/>
<dbReference type="Proteomes" id="UP000555407">
    <property type="component" value="Unassembled WGS sequence"/>
</dbReference>
<evidence type="ECO:0000256" key="4">
    <source>
        <dbReference type="ARBA" id="ARBA00023163"/>
    </source>
</evidence>
<evidence type="ECO:0000259" key="5">
    <source>
        <dbReference type="Pfam" id="PF08281"/>
    </source>
</evidence>
<dbReference type="InterPro" id="IPR052704">
    <property type="entry name" value="ECF_Sigma-70_Domain"/>
</dbReference>
<dbReference type="SUPFAM" id="SSF88659">
    <property type="entry name" value="Sigma3 and sigma4 domains of RNA polymerase sigma factors"/>
    <property type="match status" value="1"/>
</dbReference>
<dbReference type="GO" id="GO:0000428">
    <property type="term" value="C:DNA-directed RNA polymerase complex"/>
    <property type="evidence" value="ECO:0007669"/>
    <property type="project" value="UniProtKB-KW"/>
</dbReference>
<comment type="similarity">
    <text evidence="1">Belongs to the sigma-70 factor family. ECF subfamily.</text>
</comment>
<evidence type="ECO:0000256" key="2">
    <source>
        <dbReference type="ARBA" id="ARBA00023015"/>
    </source>
</evidence>
<evidence type="ECO:0000313" key="7">
    <source>
        <dbReference type="Proteomes" id="UP000555407"/>
    </source>
</evidence>
<dbReference type="EMBL" id="JAASRO010000001">
    <property type="protein sequence ID" value="NIK61331.1"/>
    <property type="molecule type" value="Genomic_DNA"/>
</dbReference>